<sequence>MRVALITLTGAAVLALTGCSSTPEQPPRADSTAPVIAPGRPGEQATTLSPQQAEQAVPTPTVNAADVTFMSDMILHHRQALDMSVLAPSRAANAKVKAIASRIKDSQAPEIQYMTSWLQEQGQKAPDHHASHAGMPGMATPEQMEQLKAASGAAFDKLFLELMIRHHQGAVEMAEKEVINGSHRVVLELANDVGATQSAEIGRMRRIQAEL</sequence>
<feature type="chain" id="PRO_5038863142" evidence="2">
    <location>
        <begin position="16"/>
        <end position="211"/>
    </location>
</feature>
<name>A0A7W0CK70_9ACTN</name>
<evidence type="ECO:0000313" key="5">
    <source>
        <dbReference type="Proteomes" id="UP000530928"/>
    </source>
</evidence>
<dbReference type="Gene3D" id="1.20.1260.10">
    <property type="match status" value="1"/>
</dbReference>
<dbReference type="PANTHER" id="PTHR36933:SF1">
    <property type="entry name" value="SLL0788 PROTEIN"/>
    <property type="match status" value="1"/>
</dbReference>
<protein>
    <submittedName>
        <fullName evidence="4">Uncharacterized protein (DUF305 family)</fullName>
    </submittedName>
</protein>
<evidence type="ECO:0000259" key="3">
    <source>
        <dbReference type="Pfam" id="PF03713"/>
    </source>
</evidence>
<organism evidence="4 5">
    <name type="scientific">Nonomuraea soli</name>
    <dbReference type="NCBI Taxonomy" id="1032476"/>
    <lineage>
        <taxon>Bacteria</taxon>
        <taxon>Bacillati</taxon>
        <taxon>Actinomycetota</taxon>
        <taxon>Actinomycetes</taxon>
        <taxon>Streptosporangiales</taxon>
        <taxon>Streptosporangiaceae</taxon>
        <taxon>Nonomuraea</taxon>
    </lineage>
</organism>
<feature type="signal peptide" evidence="2">
    <location>
        <begin position="1"/>
        <end position="15"/>
    </location>
</feature>
<dbReference type="PROSITE" id="PS51257">
    <property type="entry name" value="PROKAR_LIPOPROTEIN"/>
    <property type="match status" value="1"/>
</dbReference>
<keyword evidence="2" id="KW-0732">Signal</keyword>
<feature type="region of interest" description="Disordered" evidence="1">
    <location>
        <begin position="39"/>
        <end position="58"/>
    </location>
</feature>
<dbReference type="EMBL" id="JACDUR010000004">
    <property type="protein sequence ID" value="MBA2892665.1"/>
    <property type="molecule type" value="Genomic_DNA"/>
</dbReference>
<dbReference type="PANTHER" id="PTHR36933">
    <property type="entry name" value="SLL0788 PROTEIN"/>
    <property type="match status" value="1"/>
</dbReference>
<dbReference type="Proteomes" id="UP000530928">
    <property type="component" value="Unassembled WGS sequence"/>
</dbReference>
<feature type="domain" description="DUF305" evidence="3">
    <location>
        <begin position="66"/>
        <end position="207"/>
    </location>
</feature>
<accession>A0A7W0CK70</accession>
<comment type="caution">
    <text evidence="4">The sequence shown here is derived from an EMBL/GenBank/DDBJ whole genome shotgun (WGS) entry which is preliminary data.</text>
</comment>
<dbReference type="InterPro" id="IPR012347">
    <property type="entry name" value="Ferritin-like"/>
</dbReference>
<evidence type="ECO:0000313" key="4">
    <source>
        <dbReference type="EMBL" id="MBA2892665.1"/>
    </source>
</evidence>
<evidence type="ECO:0000256" key="1">
    <source>
        <dbReference type="SAM" id="MobiDB-lite"/>
    </source>
</evidence>
<gene>
    <name evidence="4" type="ORF">HNR30_004019</name>
</gene>
<evidence type="ECO:0000256" key="2">
    <source>
        <dbReference type="SAM" id="SignalP"/>
    </source>
</evidence>
<dbReference type="InterPro" id="IPR005183">
    <property type="entry name" value="DUF305_CopM-like"/>
</dbReference>
<dbReference type="AlphaFoldDB" id="A0A7W0CK70"/>
<proteinExistence type="predicted"/>
<reference evidence="4 5" key="1">
    <citation type="submission" date="2020-07" db="EMBL/GenBank/DDBJ databases">
        <title>Genomic Encyclopedia of Type Strains, Phase IV (KMG-IV): sequencing the most valuable type-strain genomes for metagenomic binning, comparative biology and taxonomic classification.</title>
        <authorList>
            <person name="Goeker M."/>
        </authorList>
    </citation>
    <scope>NUCLEOTIDE SEQUENCE [LARGE SCALE GENOMIC DNA]</scope>
    <source>
        <strain evidence="4 5">DSM 45533</strain>
    </source>
</reference>
<feature type="compositionally biased region" description="Polar residues" evidence="1">
    <location>
        <begin position="44"/>
        <end position="58"/>
    </location>
</feature>
<keyword evidence="5" id="KW-1185">Reference proteome</keyword>
<dbReference type="Pfam" id="PF03713">
    <property type="entry name" value="DUF305"/>
    <property type="match status" value="1"/>
</dbReference>